<dbReference type="Proteomes" id="UP000729402">
    <property type="component" value="Unassembled WGS sequence"/>
</dbReference>
<reference evidence="2" key="1">
    <citation type="journal article" date="2021" name="bioRxiv">
        <title>Whole Genome Assembly and Annotation of Northern Wild Rice, Zizania palustris L., Supports a Whole Genome Duplication in the Zizania Genus.</title>
        <authorList>
            <person name="Haas M."/>
            <person name="Kono T."/>
            <person name="Macchietto M."/>
            <person name="Millas R."/>
            <person name="McGilp L."/>
            <person name="Shao M."/>
            <person name="Duquette J."/>
            <person name="Hirsch C.N."/>
            <person name="Kimball J."/>
        </authorList>
    </citation>
    <scope>NUCLEOTIDE SEQUENCE</scope>
    <source>
        <tissue evidence="2">Fresh leaf tissue</tissue>
    </source>
</reference>
<organism evidence="2 3">
    <name type="scientific">Zizania palustris</name>
    <name type="common">Northern wild rice</name>
    <dbReference type="NCBI Taxonomy" id="103762"/>
    <lineage>
        <taxon>Eukaryota</taxon>
        <taxon>Viridiplantae</taxon>
        <taxon>Streptophyta</taxon>
        <taxon>Embryophyta</taxon>
        <taxon>Tracheophyta</taxon>
        <taxon>Spermatophyta</taxon>
        <taxon>Magnoliopsida</taxon>
        <taxon>Liliopsida</taxon>
        <taxon>Poales</taxon>
        <taxon>Poaceae</taxon>
        <taxon>BOP clade</taxon>
        <taxon>Oryzoideae</taxon>
        <taxon>Oryzeae</taxon>
        <taxon>Zizaniinae</taxon>
        <taxon>Zizania</taxon>
    </lineage>
</organism>
<name>A0A8J5RSY9_ZIZPA</name>
<evidence type="ECO:0000313" key="3">
    <source>
        <dbReference type="Proteomes" id="UP000729402"/>
    </source>
</evidence>
<protein>
    <submittedName>
        <fullName evidence="2">Uncharacterized protein</fullName>
    </submittedName>
</protein>
<dbReference type="EMBL" id="JAAALK010000288">
    <property type="protein sequence ID" value="KAG8053722.1"/>
    <property type="molecule type" value="Genomic_DNA"/>
</dbReference>
<accession>A0A8J5RSY9</accession>
<evidence type="ECO:0000313" key="2">
    <source>
        <dbReference type="EMBL" id="KAG8053722.1"/>
    </source>
</evidence>
<sequence length="127" mass="14597">MWIDELVFVIFLSDLGVLFAGYEEHGELECCLECSSDLYKCLWFHEELGAHSGMSFEDTRELTLFHTQGPLEMPVFQRRLLWIYLEGSQLSPKSCLPVEEQKQVKTLCVLQRVYICDGGVFCSCLSC</sequence>
<feature type="signal peptide" evidence="1">
    <location>
        <begin position="1"/>
        <end position="20"/>
    </location>
</feature>
<keyword evidence="3" id="KW-1185">Reference proteome</keyword>
<feature type="chain" id="PRO_5035189058" evidence="1">
    <location>
        <begin position="21"/>
        <end position="127"/>
    </location>
</feature>
<dbReference type="AlphaFoldDB" id="A0A8J5RSY9"/>
<proteinExistence type="predicted"/>
<comment type="caution">
    <text evidence="2">The sequence shown here is derived from an EMBL/GenBank/DDBJ whole genome shotgun (WGS) entry which is preliminary data.</text>
</comment>
<gene>
    <name evidence="2" type="ORF">GUJ93_ZPchr0001g31525</name>
</gene>
<reference evidence="2" key="2">
    <citation type="submission" date="2021-02" db="EMBL/GenBank/DDBJ databases">
        <authorList>
            <person name="Kimball J.A."/>
            <person name="Haas M.W."/>
            <person name="Macchietto M."/>
            <person name="Kono T."/>
            <person name="Duquette J."/>
            <person name="Shao M."/>
        </authorList>
    </citation>
    <scope>NUCLEOTIDE SEQUENCE</scope>
    <source>
        <tissue evidence="2">Fresh leaf tissue</tissue>
    </source>
</reference>
<evidence type="ECO:0000256" key="1">
    <source>
        <dbReference type="SAM" id="SignalP"/>
    </source>
</evidence>
<keyword evidence="1" id="KW-0732">Signal</keyword>